<dbReference type="GO" id="GO:0006742">
    <property type="term" value="P:NADP+ catabolic process"/>
    <property type="evidence" value="ECO:0007669"/>
    <property type="project" value="TreeGrafter"/>
</dbReference>
<keyword evidence="6" id="KW-0378">Hydrolase</keyword>
<dbReference type="Gene3D" id="3.90.79.20">
    <property type="match status" value="1"/>
</dbReference>
<evidence type="ECO:0000256" key="8">
    <source>
        <dbReference type="ARBA" id="ARBA00023027"/>
    </source>
</evidence>
<name>A0A512I8E1_9MICC</name>
<dbReference type="GO" id="GO:0019677">
    <property type="term" value="P:NAD+ catabolic process"/>
    <property type="evidence" value="ECO:0007669"/>
    <property type="project" value="TreeGrafter"/>
</dbReference>
<keyword evidence="5" id="KW-0479">Metal-binding</keyword>
<comment type="caution">
    <text evidence="12">The sequence shown here is derived from an EMBL/GenBank/DDBJ whole genome shotgun (WGS) entry which is preliminary data.</text>
</comment>
<dbReference type="InterPro" id="IPR000086">
    <property type="entry name" value="NUDIX_hydrolase_dom"/>
</dbReference>
<evidence type="ECO:0000256" key="5">
    <source>
        <dbReference type="ARBA" id="ARBA00022723"/>
    </source>
</evidence>
<dbReference type="EC" id="3.6.1.22" evidence="4"/>
<dbReference type="Gene3D" id="3.90.79.10">
    <property type="entry name" value="Nucleoside Triphosphate Pyrophosphohydrolase"/>
    <property type="match status" value="1"/>
</dbReference>
<evidence type="ECO:0000256" key="4">
    <source>
        <dbReference type="ARBA" id="ARBA00012381"/>
    </source>
</evidence>
<dbReference type="RefSeq" id="WP_147017294.1">
    <property type="nucleotide sequence ID" value="NZ_BJZS01000003.1"/>
</dbReference>
<dbReference type="InterPro" id="IPR015797">
    <property type="entry name" value="NUDIX_hydrolase-like_dom_sf"/>
</dbReference>
<sequence>MSASTVPLPEPGPGASSAPAPGRLSAARLPFAATAFDRDAVDRELEDVRVLAAQDPSSLVLVLAGGLAPVAGDALVLVPVADVPRVDHDPRRPEVYLGRLSGAEGERGPRVLLRAVPAAEPADGDAAAEPFAVPEPVVAAVTASAAARGVEGLRWAGLRELGPVLPAADTALLVTAQSVGLWHRDHPRCPQCGEPTEVIRSGWARQCPNDRSLHFPRTDPAIIVAVSDGHPDPARERLLLGRSALWKGNRFSTLAGFVEPGESLEQAVVREVAEEAGLIVGDVHYLGSQPWPFPRSLMLGCRAVVRSGAAVPDGQEILELRWFTRAELREAARTGSVTLPGRVSIAHALIEHWLGEDLPETAW</sequence>
<dbReference type="Proteomes" id="UP000321103">
    <property type="component" value="Unassembled WGS sequence"/>
</dbReference>
<dbReference type="GO" id="GO:0035529">
    <property type="term" value="F:NADH pyrophosphatase activity"/>
    <property type="evidence" value="ECO:0007669"/>
    <property type="project" value="TreeGrafter"/>
</dbReference>
<comment type="catalytic activity">
    <reaction evidence="9">
        <text>a 5'-end NAD(+)-phospho-ribonucleoside in mRNA + H2O = a 5'-end phospho-adenosine-phospho-ribonucleoside in mRNA + beta-nicotinamide D-ribonucleotide + 2 H(+)</text>
        <dbReference type="Rhea" id="RHEA:60876"/>
        <dbReference type="Rhea" id="RHEA-COMP:15698"/>
        <dbReference type="Rhea" id="RHEA-COMP:15719"/>
        <dbReference type="ChEBI" id="CHEBI:14649"/>
        <dbReference type="ChEBI" id="CHEBI:15377"/>
        <dbReference type="ChEBI" id="CHEBI:15378"/>
        <dbReference type="ChEBI" id="CHEBI:144029"/>
        <dbReference type="ChEBI" id="CHEBI:144051"/>
    </reaction>
    <physiologicalReaction direction="left-to-right" evidence="9">
        <dbReference type="Rhea" id="RHEA:60877"/>
    </physiologicalReaction>
</comment>
<dbReference type="InterPro" id="IPR020084">
    <property type="entry name" value="NUDIX_hydrolase_CS"/>
</dbReference>
<keyword evidence="13" id="KW-1185">Reference proteome</keyword>
<dbReference type="AlphaFoldDB" id="A0A512I8E1"/>
<feature type="region of interest" description="Disordered" evidence="10">
    <location>
        <begin position="1"/>
        <end position="21"/>
    </location>
</feature>
<dbReference type="InterPro" id="IPR049734">
    <property type="entry name" value="NudC-like_C"/>
</dbReference>
<evidence type="ECO:0000256" key="2">
    <source>
        <dbReference type="ARBA" id="ARBA00001947"/>
    </source>
</evidence>
<dbReference type="NCBIfam" id="NF001299">
    <property type="entry name" value="PRK00241.1"/>
    <property type="match status" value="1"/>
</dbReference>
<evidence type="ECO:0000256" key="1">
    <source>
        <dbReference type="ARBA" id="ARBA00001946"/>
    </source>
</evidence>
<dbReference type="PROSITE" id="PS00893">
    <property type="entry name" value="NUDIX_BOX"/>
    <property type="match status" value="1"/>
</dbReference>
<dbReference type="GO" id="GO:0005829">
    <property type="term" value="C:cytosol"/>
    <property type="evidence" value="ECO:0007669"/>
    <property type="project" value="TreeGrafter"/>
</dbReference>
<comment type="cofactor">
    <cofactor evidence="2">
        <name>Zn(2+)</name>
        <dbReference type="ChEBI" id="CHEBI:29105"/>
    </cofactor>
</comment>
<evidence type="ECO:0000256" key="6">
    <source>
        <dbReference type="ARBA" id="ARBA00022801"/>
    </source>
</evidence>
<comment type="cofactor">
    <cofactor evidence="1">
        <name>Mg(2+)</name>
        <dbReference type="ChEBI" id="CHEBI:18420"/>
    </cofactor>
</comment>
<gene>
    <name evidence="12" type="ORF">KTU01_01010</name>
</gene>
<comment type="similarity">
    <text evidence="3">Belongs to the Nudix hydrolase family. NudC subfamily.</text>
</comment>
<dbReference type="PANTHER" id="PTHR42904:SF6">
    <property type="entry name" value="NAD-CAPPED RNA HYDROLASE NUDT12"/>
    <property type="match status" value="1"/>
</dbReference>
<dbReference type="CDD" id="cd03429">
    <property type="entry name" value="NUDIX_NADH_pyrophosphatase_Nudt13"/>
    <property type="match status" value="1"/>
</dbReference>
<dbReference type="InterPro" id="IPR015376">
    <property type="entry name" value="Znr_NADH_PPase"/>
</dbReference>
<dbReference type="STRING" id="388357.GCA_001580365_00990"/>
<proteinExistence type="inferred from homology"/>
<dbReference type="PANTHER" id="PTHR42904">
    <property type="entry name" value="NUDIX HYDROLASE, NUDC SUBFAMILY"/>
    <property type="match status" value="1"/>
</dbReference>
<dbReference type="Pfam" id="PF09297">
    <property type="entry name" value="Zn_ribbon_NUD"/>
    <property type="match status" value="1"/>
</dbReference>
<evidence type="ECO:0000259" key="11">
    <source>
        <dbReference type="PROSITE" id="PS51462"/>
    </source>
</evidence>
<protein>
    <recommendedName>
        <fullName evidence="4">NAD(+) diphosphatase</fullName>
        <ecNumber evidence="4">3.6.1.22</ecNumber>
    </recommendedName>
</protein>
<dbReference type="Pfam" id="PF09296">
    <property type="entry name" value="NUDIX-like"/>
    <property type="match status" value="1"/>
</dbReference>
<dbReference type="EMBL" id="BJZS01000003">
    <property type="protein sequence ID" value="GEO93978.1"/>
    <property type="molecule type" value="Genomic_DNA"/>
</dbReference>
<dbReference type="Pfam" id="PF00293">
    <property type="entry name" value="NUDIX"/>
    <property type="match status" value="1"/>
</dbReference>
<organism evidence="12 13">
    <name type="scientific">Kocuria turfanensis</name>
    <dbReference type="NCBI Taxonomy" id="388357"/>
    <lineage>
        <taxon>Bacteria</taxon>
        <taxon>Bacillati</taxon>
        <taxon>Actinomycetota</taxon>
        <taxon>Actinomycetes</taxon>
        <taxon>Micrococcales</taxon>
        <taxon>Micrococcaceae</taxon>
        <taxon>Kocuria</taxon>
    </lineage>
</organism>
<keyword evidence="7" id="KW-0460">Magnesium</keyword>
<keyword evidence="8" id="KW-0520">NAD</keyword>
<dbReference type="InterPro" id="IPR015375">
    <property type="entry name" value="NADH_PPase-like_N"/>
</dbReference>
<evidence type="ECO:0000256" key="3">
    <source>
        <dbReference type="ARBA" id="ARBA00009595"/>
    </source>
</evidence>
<dbReference type="GO" id="GO:0046872">
    <property type="term" value="F:metal ion binding"/>
    <property type="evidence" value="ECO:0007669"/>
    <property type="project" value="UniProtKB-KW"/>
</dbReference>
<dbReference type="InterPro" id="IPR050241">
    <property type="entry name" value="NAD-cap_RNA_hydrolase_NudC"/>
</dbReference>
<accession>A0A512I8E1</accession>
<evidence type="ECO:0000256" key="9">
    <source>
        <dbReference type="ARBA" id="ARBA00023679"/>
    </source>
</evidence>
<dbReference type="SUPFAM" id="SSF55811">
    <property type="entry name" value="Nudix"/>
    <property type="match status" value="1"/>
</dbReference>
<evidence type="ECO:0000256" key="7">
    <source>
        <dbReference type="ARBA" id="ARBA00022842"/>
    </source>
</evidence>
<reference evidence="12 13" key="1">
    <citation type="submission" date="2019-07" db="EMBL/GenBank/DDBJ databases">
        <title>Whole genome shotgun sequence of Kocuria turfanensis NBRC 107627.</title>
        <authorList>
            <person name="Hosoyama A."/>
            <person name="Uohara A."/>
            <person name="Ohji S."/>
            <person name="Ichikawa N."/>
        </authorList>
    </citation>
    <scope>NUCLEOTIDE SEQUENCE [LARGE SCALE GENOMIC DNA]</scope>
    <source>
        <strain evidence="12 13">NBRC 107627</strain>
    </source>
</reference>
<feature type="domain" description="Nudix hydrolase" evidence="11">
    <location>
        <begin position="216"/>
        <end position="345"/>
    </location>
</feature>
<dbReference type="PROSITE" id="PS51462">
    <property type="entry name" value="NUDIX"/>
    <property type="match status" value="1"/>
</dbReference>
<evidence type="ECO:0000256" key="10">
    <source>
        <dbReference type="SAM" id="MobiDB-lite"/>
    </source>
</evidence>
<evidence type="ECO:0000313" key="13">
    <source>
        <dbReference type="Proteomes" id="UP000321103"/>
    </source>
</evidence>
<evidence type="ECO:0000313" key="12">
    <source>
        <dbReference type="EMBL" id="GEO93978.1"/>
    </source>
</evidence>